<reference evidence="7 8" key="1">
    <citation type="journal article" date="2014" name="Genome Announc.">
        <title>Complete genome sequence of Magnetospirillum gryphiswaldense MSR-1.</title>
        <authorList>
            <person name="Wang X."/>
            <person name="Wang Q."/>
            <person name="Zhang W."/>
            <person name="Wang Y."/>
            <person name="Li L."/>
            <person name="Wen T."/>
            <person name="Zhang T."/>
            <person name="Zhang Y."/>
            <person name="Xu J."/>
            <person name="Hu J."/>
            <person name="Li S."/>
            <person name="Liu L."/>
            <person name="Liu J."/>
            <person name="Jiang W."/>
            <person name="Tian J."/>
            <person name="Li Y."/>
            <person name="Schuler D."/>
            <person name="Wang L."/>
            <person name="Li J."/>
        </authorList>
    </citation>
    <scope>NUCLEOTIDE SEQUENCE [LARGE SCALE GENOMIC DNA]</scope>
    <source>
        <strain evidence="8">DSM 6361 / JCM 21280 / NBRC 15271 / MSR-1</strain>
    </source>
</reference>
<dbReference type="HOGENOM" id="CLU_024927_0_0_5"/>
<dbReference type="Pfam" id="PF02195">
    <property type="entry name" value="ParB_N"/>
    <property type="match status" value="1"/>
</dbReference>
<comment type="catalytic activity">
    <reaction evidence="3">
        <text>a 2'-deoxyadenosine in DNA + S-adenosyl-L-methionine = an N(6)-methyl-2'-deoxyadenosine in DNA + S-adenosyl-L-homocysteine + H(+)</text>
        <dbReference type="Rhea" id="RHEA:15197"/>
        <dbReference type="Rhea" id="RHEA-COMP:12418"/>
        <dbReference type="Rhea" id="RHEA-COMP:12419"/>
        <dbReference type="ChEBI" id="CHEBI:15378"/>
        <dbReference type="ChEBI" id="CHEBI:57856"/>
        <dbReference type="ChEBI" id="CHEBI:59789"/>
        <dbReference type="ChEBI" id="CHEBI:90615"/>
        <dbReference type="ChEBI" id="CHEBI:90616"/>
        <dbReference type="EC" id="2.1.1.72"/>
    </reaction>
</comment>
<gene>
    <name evidence="7" type="ordered locus">MGMSRv2__3069</name>
</gene>
<proteinExistence type="inferred from homology"/>
<protein>
    <recommendedName>
        <fullName evidence="4">Methyltransferase</fullName>
        <ecNumber evidence="4">2.1.1.-</ecNumber>
    </recommendedName>
</protein>
<dbReference type="eggNOG" id="COG1475">
    <property type="taxonomic scope" value="Bacteria"/>
</dbReference>
<dbReference type="InterPro" id="IPR002941">
    <property type="entry name" value="DNA_methylase_N4/N6"/>
</dbReference>
<evidence type="ECO:0000256" key="1">
    <source>
        <dbReference type="ARBA" id="ARBA00022603"/>
    </source>
</evidence>
<keyword evidence="8" id="KW-1185">Reference proteome</keyword>
<dbReference type="GO" id="GO:0009007">
    <property type="term" value="F:site-specific DNA-methyltransferase (adenine-specific) activity"/>
    <property type="evidence" value="ECO:0007669"/>
    <property type="project" value="UniProtKB-EC"/>
</dbReference>
<dbReference type="Pfam" id="PF01555">
    <property type="entry name" value="N6_N4_Mtase"/>
    <property type="match status" value="1"/>
</dbReference>
<evidence type="ECO:0000259" key="6">
    <source>
        <dbReference type="SMART" id="SM00470"/>
    </source>
</evidence>
<dbReference type="GO" id="GO:0003677">
    <property type="term" value="F:DNA binding"/>
    <property type="evidence" value="ECO:0007669"/>
    <property type="project" value="InterPro"/>
</dbReference>
<dbReference type="SUPFAM" id="SSF110849">
    <property type="entry name" value="ParB/Sulfiredoxin"/>
    <property type="match status" value="1"/>
</dbReference>
<dbReference type="GO" id="GO:0008170">
    <property type="term" value="F:N-methyltransferase activity"/>
    <property type="evidence" value="ECO:0007669"/>
    <property type="project" value="InterPro"/>
</dbReference>
<evidence type="ECO:0000313" key="7">
    <source>
        <dbReference type="EMBL" id="CDL00284.1"/>
    </source>
</evidence>
<dbReference type="REBASE" id="94488">
    <property type="entry name" value="M.Mgr1V2ORF3069P"/>
</dbReference>
<dbReference type="GO" id="GO:0032259">
    <property type="term" value="P:methylation"/>
    <property type="evidence" value="ECO:0007669"/>
    <property type="project" value="UniProtKB-KW"/>
</dbReference>
<dbReference type="PANTHER" id="PTHR33375">
    <property type="entry name" value="CHROMOSOME-PARTITIONING PROTEIN PARB-RELATED"/>
    <property type="match status" value="1"/>
</dbReference>
<dbReference type="STRING" id="1430440.MGMSRv2__3069"/>
<dbReference type="Gene3D" id="3.40.50.150">
    <property type="entry name" value="Vaccinia Virus protein VP39"/>
    <property type="match status" value="1"/>
</dbReference>
<accession>V6F4B7</accession>
<dbReference type="InterPro" id="IPR003115">
    <property type="entry name" value="ParB_N"/>
</dbReference>
<feature type="region of interest" description="Disordered" evidence="5">
    <location>
        <begin position="140"/>
        <end position="161"/>
    </location>
</feature>
<dbReference type="GO" id="GO:0007059">
    <property type="term" value="P:chromosome segregation"/>
    <property type="evidence" value="ECO:0007669"/>
    <property type="project" value="TreeGrafter"/>
</dbReference>
<dbReference type="KEGG" id="mgy:MGMSRv2__3069"/>
<dbReference type="GO" id="GO:0005694">
    <property type="term" value="C:chromosome"/>
    <property type="evidence" value="ECO:0007669"/>
    <property type="project" value="TreeGrafter"/>
</dbReference>
<comment type="similarity">
    <text evidence="4">Belongs to the N(4)/N(6)-methyltransferase family.</text>
</comment>
<feature type="compositionally biased region" description="Acidic residues" evidence="5">
    <location>
        <begin position="140"/>
        <end position="154"/>
    </location>
</feature>
<evidence type="ECO:0000256" key="4">
    <source>
        <dbReference type="RuleBase" id="RU362026"/>
    </source>
</evidence>
<evidence type="ECO:0000256" key="3">
    <source>
        <dbReference type="ARBA" id="ARBA00047942"/>
    </source>
</evidence>
<evidence type="ECO:0000313" key="8">
    <source>
        <dbReference type="Proteomes" id="UP000018922"/>
    </source>
</evidence>
<dbReference type="InterPro" id="IPR001091">
    <property type="entry name" value="RM_Methyltransferase"/>
</dbReference>
<dbReference type="InterPro" id="IPR036086">
    <property type="entry name" value="ParB/Sulfiredoxin_sf"/>
</dbReference>
<dbReference type="AlphaFoldDB" id="V6F4B7"/>
<dbReference type="SUPFAM" id="SSF53335">
    <property type="entry name" value="S-adenosyl-L-methionine-dependent methyltransferases"/>
    <property type="match status" value="1"/>
</dbReference>
<sequence length="418" mass="45730">MTMLVEAIEKWPLDRLLPYAANARTHSESQVAQLAGSIVEFGFNVPVLVDERGVLIAGHGRLLAARHLGLTEVPVIRLGHLTDAQARAYRLADNQLALNAGWDDELLAAELSRLQEEGFSLDLIGFSDEDLDRLMADAEAEGDGAGETDEDDIPEPPADPVTRPGDLWILGRHRLLCGDSTVLADVEKVLGGTAADMCFTDSPYNVDYGAPGKGGKGRRILNDALGGGFRQFLYDVCVNILSVTKGAVYMCMSSSELHTLQSAFLEAGGHWSTFIIWAKNTFTLGRSDYQRQYEPILYGWKEGGGHYWCEARDQGDVWSINKPARNDLHPTMKPVELVERAVANSSREGEIVLDPFGGSGTTLIACERTGRQARLLELDPKYVDVIVLRWQEETGKAAVLDGDGRPFSELASERTAVT</sequence>
<dbReference type="PRINTS" id="PR00508">
    <property type="entry name" value="S21N4MTFRASE"/>
</dbReference>
<dbReference type="InterPro" id="IPR015840">
    <property type="entry name" value="DNA_MeTrfase_ParB"/>
</dbReference>
<dbReference type="SMART" id="SM00470">
    <property type="entry name" value="ParB"/>
    <property type="match status" value="1"/>
</dbReference>
<dbReference type="InterPro" id="IPR050336">
    <property type="entry name" value="Chromosome_partition/occlusion"/>
</dbReference>
<dbReference type="GO" id="GO:0045881">
    <property type="term" value="P:positive regulation of sporulation resulting in formation of a cellular spore"/>
    <property type="evidence" value="ECO:0007669"/>
    <property type="project" value="TreeGrafter"/>
</dbReference>
<dbReference type="CDD" id="cd16403">
    <property type="entry name" value="ParB_N_like_MT"/>
    <property type="match status" value="1"/>
</dbReference>
<dbReference type="Gene3D" id="3.90.1530.10">
    <property type="entry name" value="Conserved hypothetical protein from pyrococcus furiosus pfu- 392566-001, ParB domain"/>
    <property type="match status" value="1"/>
</dbReference>
<dbReference type="EMBL" id="HG794546">
    <property type="protein sequence ID" value="CDL00284.1"/>
    <property type="molecule type" value="Genomic_DNA"/>
</dbReference>
<dbReference type="EC" id="2.1.1.-" evidence="4"/>
<dbReference type="eggNOG" id="COG0863">
    <property type="taxonomic scope" value="Bacteria"/>
</dbReference>
<dbReference type="PANTHER" id="PTHR33375:SF1">
    <property type="entry name" value="CHROMOSOME-PARTITIONING PROTEIN PARB-RELATED"/>
    <property type="match status" value="1"/>
</dbReference>
<name>V6F4B7_MAGGM</name>
<keyword evidence="1 7" id="KW-0489">Methyltransferase</keyword>
<keyword evidence="2 7" id="KW-0808">Transferase</keyword>
<evidence type="ECO:0000256" key="2">
    <source>
        <dbReference type="ARBA" id="ARBA00022679"/>
    </source>
</evidence>
<dbReference type="Proteomes" id="UP000018922">
    <property type="component" value="Chromosome I"/>
</dbReference>
<organism evidence="7 8">
    <name type="scientific">Magnetospirillum gryphiswaldense (strain DSM 6361 / JCM 21280 / NBRC 15271 / MSR-1)</name>
    <dbReference type="NCBI Taxonomy" id="431944"/>
    <lineage>
        <taxon>Bacteria</taxon>
        <taxon>Pseudomonadati</taxon>
        <taxon>Pseudomonadota</taxon>
        <taxon>Alphaproteobacteria</taxon>
        <taxon>Rhodospirillales</taxon>
        <taxon>Rhodospirillaceae</taxon>
        <taxon>Magnetospirillum</taxon>
    </lineage>
</organism>
<evidence type="ECO:0000256" key="5">
    <source>
        <dbReference type="SAM" id="MobiDB-lite"/>
    </source>
</evidence>
<dbReference type="PIRSF" id="PIRSF036758">
    <property type="entry name" value="Aden_M_ParB"/>
    <property type="match status" value="1"/>
</dbReference>
<feature type="domain" description="ParB-like N-terminal" evidence="6">
    <location>
        <begin position="9"/>
        <end position="95"/>
    </location>
</feature>
<dbReference type="InterPro" id="IPR029063">
    <property type="entry name" value="SAM-dependent_MTases_sf"/>
</dbReference>